<dbReference type="AlphaFoldDB" id="A0A7W6UKU8"/>
<name>A0A7W6UKU8_9HYPH</name>
<dbReference type="InterPro" id="IPR027843">
    <property type="entry name" value="DUF4440"/>
</dbReference>
<protein>
    <submittedName>
        <fullName evidence="2">Uncharacterized protein (TIGR02246 family)</fullName>
    </submittedName>
</protein>
<reference evidence="2 3" key="1">
    <citation type="submission" date="2020-08" db="EMBL/GenBank/DDBJ databases">
        <title>Genomic Encyclopedia of Type Strains, Phase IV (KMG-V): Genome sequencing to study the core and pangenomes of soil and plant-associated prokaryotes.</title>
        <authorList>
            <person name="Whitman W."/>
        </authorList>
    </citation>
    <scope>NUCLEOTIDE SEQUENCE [LARGE SCALE GENOMIC DNA]</scope>
    <source>
        <strain evidence="2 3">SEMIA 414</strain>
    </source>
</reference>
<dbReference type="InterPro" id="IPR032710">
    <property type="entry name" value="NTF2-like_dom_sf"/>
</dbReference>
<evidence type="ECO:0000259" key="1">
    <source>
        <dbReference type="Pfam" id="PF14534"/>
    </source>
</evidence>
<proteinExistence type="predicted"/>
<gene>
    <name evidence="2" type="ORF">GGE15_003241</name>
</gene>
<organism evidence="2 3">
    <name type="scientific">Rhizobium esperanzae</name>
    <dbReference type="NCBI Taxonomy" id="1967781"/>
    <lineage>
        <taxon>Bacteria</taxon>
        <taxon>Pseudomonadati</taxon>
        <taxon>Pseudomonadota</taxon>
        <taxon>Alphaproteobacteria</taxon>
        <taxon>Hyphomicrobiales</taxon>
        <taxon>Rhizobiaceae</taxon>
        <taxon>Rhizobium/Agrobacterium group</taxon>
        <taxon>Rhizobium</taxon>
    </lineage>
</organism>
<dbReference type="SUPFAM" id="SSF54427">
    <property type="entry name" value="NTF2-like"/>
    <property type="match status" value="1"/>
</dbReference>
<dbReference type="Gene3D" id="3.10.450.50">
    <property type="match status" value="1"/>
</dbReference>
<dbReference type="InterPro" id="IPR011944">
    <property type="entry name" value="Steroid_delta5-4_isomerase"/>
</dbReference>
<dbReference type="CDD" id="cd00531">
    <property type="entry name" value="NTF2_like"/>
    <property type="match status" value="1"/>
</dbReference>
<sequence length="141" mass="15562">MKRLKQSLIDALVQAEIEDVLQTYETALNASDTATVLSVFQSDGVFMAPNSPATVGADAIRAAYDGIFQAISFDTELMVEEVVQVSPDWAFVRTNSRGHVTVIAANQRVPDANHELFIFRKGDDKWKIARYAFASTIPLPK</sequence>
<dbReference type="Proteomes" id="UP000533724">
    <property type="component" value="Unassembled WGS sequence"/>
</dbReference>
<dbReference type="RefSeq" id="WP_064649992.1">
    <property type="nucleotide sequence ID" value="NZ_JACIHI010000007.1"/>
</dbReference>
<feature type="domain" description="DUF4440" evidence="1">
    <location>
        <begin position="17"/>
        <end position="128"/>
    </location>
</feature>
<dbReference type="NCBIfam" id="TIGR02246">
    <property type="entry name" value="SgcJ/EcaC family oxidoreductase"/>
    <property type="match status" value="1"/>
</dbReference>
<dbReference type="Pfam" id="PF14534">
    <property type="entry name" value="DUF4440"/>
    <property type="match status" value="1"/>
</dbReference>
<accession>A0A7W6UKU8</accession>
<dbReference type="EMBL" id="JACIHI010000007">
    <property type="protein sequence ID" value="MBB4439965.1"/>
    <property type="molecule type" value="Genomic_DNA"/>
</dbReference>
<comment type="caution">
    <text evidence="2">The sequence shown here is derived from an EMBL/GenBank/DDBJ whole genome shotgun (WGS) entry which is preliminary data.</text>
</comment>
<evidence type="ECO:0000313" key="2">
    <source>
        <dbReference type="EMBL" id="MBB4439965.1"/>
    </source>
</evidence>
<evidence type="ECO:0000313" key="3">
    <source>
        <dbReference type="Proteomes" id="UP000533724"/>
    </source>
</evidence>